<sequence length="469" mass="52132">MILLPIFTFVSSSYTHVVADMTTFFIAMLCGAHVSVGRYIWRVLIPASLGTMIGGSAFGLVIPFYLHLVVVERDRAKLSLPEYEARDEQPDLNMDSRVVRVPIQRNNIVTDSGTISGSDSDDIMIDEKENMLDNSIRNTNHENNLPGRLPLSASPSASASASLLSYNSSMSLHTTNSDMNSITPRRYSPPLQNTIDGSRMSELQKIETVKKIISGTSSAHSRGSNAIRSPPGVFPVAGMGAPLAKERTIENSNYPNSILNRIKTHSVADNNNNGYQMHHQEDDSILLRRVKTVEANEESEYLNDRINKYNVPNDKLGSKLEKVVTRLRTRVRNNNSDDSQMLPRTVQDTFPYNNVSQANVYTTPSATPSPPPSILNRGRARNKKSPRSTRKRSSLFNTLSKEMTRSGQNERSATDLYEKMSRAGITGRAAMGAQAVAGETHLNDHDVRLLRKLNIAREDEEKLKNQTTQ</sequence>
<evidence type="ECO:0000256" key="4">
    <source>
        <dbReference type="ARBA" id="ARBA00023136"/>
    </source>
</evidence>
<dbReference type="EMBL" id="PUHR01000254">
    <property type="protein sequence ID" value="KAG0656601.1"/>
    <property type="molecule type" value="Genomic_DNA"/>
</dbReference>
<feature type="region of interest" description="Disordered" evidence="6">
    <location>
        <begin position="331"/>
        <end position="413"/>
    </location>
</feature>
<evidence type="ECO:0000256" key="6">
    <source>
        <dbReference type="SAM" id="MobiDB-lite"/>
    </source>
</evidence>
<evidence type="ECO:0000256" key="5">
    <source>
        <dbReference type="ARBA" id="ARBA00049660"/>
    </source>
</evidence>
<comment type="caution">
    <text evidence="8">The sequence shown here is derived from an EMBL/GenBank/DDBJ whole genome shotgun (WGS) entry which is preliminary data.</text>
</comment>
<keyword evidence="3 7" id="KW-1133">Transmembrane helix</keyword>
<feature type="compositionally biased region" description="Polar residues" evidence="6">
    <location>
        <begin position="346"/>
        <end position="361"/>
    </location>
</feature>
<keyword evidence="4 7" id="KW-0472">Membrane</keyword>
<dbReference type="AlphaFoldDB" id="A0A9P7B3L6"/>
<keyword evidence="2 7" id="KW-0812">Transmembrane</keyword>
<accession>A0A9P7B3L6</accession>
<name>A0A9P7B3L6_MAUEX</name>
<feature type="compositionally biased region" description="Basic residues" evidence="6">
    <location>
        <begin position="378"/>
        <end position="393"/>
    </location>
</feature>
<dbReference type="Proteomes" id="UP000750334">
    <property type="component" value="Unassembled WGS sequence"/>
</dbReference>
<dbReference type="PANTHER" id="PTHR30520:SF6">
    <property type="entry name" value="FORMATE_NITRATE FAMILY TRANSPORTER (EUROFUNG)"/>
    <property type="match status" value="1"/>
</dbReference>
<dbReference type="OrthoDB" id="4829at2759"/>
<dbReference type="PANTHER" id="PTHR30520">
    <property type="entry name" value="FORMATE TRANSPORTER-RELATED"/>
    <property type="match status" value="1"/>
</dbReference>
<dbReference type="InterPro" id="IPR000292">
    <property type="entry name" value="For/NO2_transpt"/>
</dbReference>
<gene>
    <name evidence="8" type="ORF">C6P45_002640</name>
</gene>
<dbReference type="GO" id="GO:0015513">
    <property type="term" value="F:high-affinity secondary active nitrite transmembrane transporter activity"/>
    <property type="evidence" value="ECO:0007669"/>
    <property type="project" value="TreeGrafter"/>
</dbReference>
<feature type="region of interest" description="Disordered" evidence="6">
    <location>
        <begin position="175"/>
        <end position="196"/>
    </location>
</feature>
<evidence type="ECO:0000256" key="7">
    <source>
        <dbReference type="SAM" id="Phobius"/>
    </source>
</evidence>
<dbReference type="Gene3D" id="1.20.1080.10">
    <property type="entry name" value="Glycerol uptake facilitator protein"/>
    <property type="match status" value="1"/>
</dbReference>
<evidence type="ECO:0000313" key="8">
    <source>
        <dbReference type="EMBL" id="KAG0656601.1"/>
    </source>
</evidence>
<evidence type="ECO:0000256" key="3">
    <source>
        <dbReference type="ARBA" id="ARBA00022989"/>
    </source>
</evidence>
<proteinExistence type="inferred from homology"/>
<dbReference type="InterPro" id="IPR023271">
    <property type="entry name" value="Aquaporin-like"/>
</dbReference>
<dbReference type="GO" id="GO:0005886">
    <property type="term" value="C:plasma membrane"/>
    <property type="evidence" value="ECO:0007669"/>
    <property type="project" value="TreeGrafter"/>
</dbReference>
<feature type="compositionally biased region" description="Polar residues" evidence="6">
    <location>
        <begin position="395"/>
        <end position="411"/>
    </location>
</feature>
<evidence type="ECO:0000256" key="1">
    <source>
        <dbReference type="ARBA" id="ARBA00004141"/>
    </source>
</evidence>
<evidence type="ECO:0000256" key="2">
    <source>
        <dbReference type="ARBA" id="ARBA00022692"/>
    </source>
</evidence>
<organism evidence="8 9">
    <name type="scientific">Maudiozyma exigua</name>
    <name type="common">Yeast</name>
    <name type="synonym">Kazachstania exigua</name>
    <dbReference type="NCBI Taxonomy" id="34358"/>
    <lineage>
        <taxon>Eukaryota</taxon>
        <taxon>Fungi</taxon>
        <taxon>Dikarya</taxon>
        <taxon>Ascomycota</taxon>
        <taxon>Saccharomycotina</taxon>
        <taxon>Saccharomycetes</taxon>
        <taxon>Saccharomycetales</taxon>
        <taxon>Saccharomycetaceae</taxon>
        <taxon>Maudiozyma</taxon>
    </lineage>
</organism>
<keyword evidence="9" id="KW-1185">Reference proteome</keyword>
<protein>
    <submittedName>
        <fullName evidence="8">Uncharacterized protein</fullName>
    </submittedName>
</protein>
<evidence type="ECO:0000313" key="9">
    <source>
        <dbReference type="Proteomes" id="UP000750334"/>
    </source>
</evidence>
<comment type="similarity">
    <text evidence="5">Belongs to the FNT transporter (TC 1.A.16) family.</text>
</comment>
<dbReference type="Pfam" id="PF01226">
    <property type="entry name" value="Form_Nir_trans"/>
    <property type="match status" value="1"/>
</dbReference>
<dbReference type="GO" id="GO:0015707">
    <property type="term" value="P:nitrite transport"/>
    <property type="evidence" value="ECO:0007669"/>
    <property type="project" value="TreeGrafter"/>
</dbReference>
<feature type="transmembrane region" description="Helical" evidence="7">
    <location>
        <begin position="39"/>
        <end position="66"/>
    </location>
</feature>
<comment type="subcellular location">
    <subcellularLocation>
        <location evidence="1">Membrane</location>
        <topology evidence="1">Multi-pass membrane protein</topology>
    </subcellularLocation>
</comment>
<reference evidence="8 9" key="1">
    <citation type="submission" date="2020-11" db="EMBL/GenBank/DDBJ databases">
        <title>Kefir isolates.</title>
        <authorList>
            <person name="Marcisauskas S."/>
            <person name="Kim Y."/>
            <person name="Blasche S."/>
        </authorList>
    </citation>
    <scope>NUCLEOTIDE SEQUENCE [LARGE SCALE GENOMIC DNA]</scope>
    <source>
        <strain evidence="8 9">OG2</strain>
    </source>
</reference>